<evidence type="ECO:0000259" key="7">
    <source>
        <dbReference type="SMART" id="SM01005"/>
    </source>
</evidence>
<proteinExistence type="inferred from homology"/>
<protein>
    <recommendedName>
        <fullName evidence="4">Alanine racemase</fullName>
        <ecNumber evidence="4">5.1.1.1</ecNumber>
    </recommendedName>
</protein>
<accession>A0A0C5BDY8</accession>
<dbReference type="InterPro" id="IPR020622">
    <property type="entry name" value="Ala_racemase_pyridoxalP-BS"/>
</dbReference>
<keyword evidence="3 4" id="KW-0413">Isomerase</keyword>
<name>A0A0C5BDY8_9MICO</name>
<evidence type="ECO:0000256" key="5">
    <source>
        <dbReference type="PIRSR" id="PIRSR600821-50"/>
    </source>
</evidence>
<comment type="similarity">
    <text evidence="4">Belongs to the alanine racemase family.</text>
</comment>
<dbReference type="EC" id="5.1.1.1" evidence="4"/>
<dbReference type="PANTHER" id="PTHR30511:SF0">
    <property type="entry name" value="ALANINE RACEMASE, CATABOLIC-RELATED"/>
    <property type="match status" value="1"/>
</dbReference>
<dbReference type="KEGG" id="rtc:APU90_03540"/>
<evidence type="ECO:0000256" key="1">
    <source>
        <dbReference type="ARBA" id="ARBA00001933"/>
    </source>
</evidence>
<dbReference type="GO" id="GO:0008784">
    <property type="term" value="F:alanine racemase activity"/>
    <property type="evidence" value="ECO:0007669"/>
    <property type="project" value="UniProtKB-UniRule"/>
</dbReference>
<evidence type="ECO:0000313" key="8">
    <source>
        <dbReference type="EMBL" id="KKM46217.1"/>
    </source>
</evidence>
<dbReference type="Proteomes" id="UP000052979">
    <property type="component" value="Unassembled WGS sequence"/>
</dbReference>
<comment type="catalytic activity">
    <reaction evidence="4">
        <text>L-alanine = D-alanine</text>
        <dbReference type="Rhea" id="RHEA:20249"/>
        <dbReference type="ChEBI" id="CHEBI:57416"/>
        <dbReference type="ChEBI" id="CHEBI:57972"/>
        <dbReference type="EC" id="5.1.1.1"/>
    </reaction>
</comment>
<dbReference type="SUPFAM" id="SSF51419">
    <property type="entry name" value="PLP-binding barrel"/>
    <property type="match status" value="1"/>
</dbReference>
<feature type="modified residue" description="N6-(pyridoxal phosphate)lysine" evidence="4 5">
    <location>
        <position position="38"/>
    </location>
</feature>
<dbReference type="SMART" id="SM01005">
    <property type="entry name" value="Ala_racemase_C"/>
    <property type="match status" value="1"/>
</dbReference>
<sequence length="379" mass="39837">MTSPLSYREAVIDADALAANVARLRERTSARRLMAVVKADGYGHGALTAARAALAGGANAVGTAELREAVALREAGVRAPLLSWLHDPGDDFAAAVEYGIEVGVSSVAQLDALAQAAKLRGTRADVQVKLDTGLSRNGVSEAEWAVLAAALARYSTLGVLRCTGVFSHVSNASREEDLAQLAALRRGEAIFRQQGVVVPLVHLAATAAALRIPQTRLDQVRCGIGIYGLSPFEDETSFALGLVPVMTLQGRVAAVRRVGAGTGVSYDYSYRADSETTLALVPLGYADGIPRSASGVGEVLIRGRRRRIVGRVAMDQFVVEVGDDCVAVGDQVTLWGDPTTGAPAVDDWARWCGTINYELVTRVGPRVQRRVLGGGGGHA</sequence>
<dbReference type="KEGG" id="rtx:TI83_02930"/>
<dbReference type="InterPro" id="IPR011079">
    <property type="entry name" value="Ala_racemase_C"/>
</dbReference>
<dbReference type="SUPFAM" id="SSF50621">
    <property type="entry name" value="Alanine racemase C-terminal domain-like"/>
    <property type="match status" value="1"/>
</dbReference>
<dbReference type="STRING" id="145458.APU90_03540"/>
<dbReference type="PROSITE" id="PS00395">
    <property type="entry name" value="ALANINE_RACEMASE"/>
    <property type="match status" value="1"/>
</dbReference>
<feature type="binding site" evidence="4 6">
    <location>
        <position position="136"/>
    </location>
    <ligand>
        <name>substrate</name>
    </ligand>
</feature>
<dbReference type="Gene3D" id="2.40.37.10">
    <property type="entry name" value="Lyase, Ornithine Decarboxylase, Chain A, domain 1"/>
    <property type="match status" value="1"/>
</dbReference>
<dbReference type="InterPro" id="IPR029066">
    <property type="entry name" value="PLP-binding_barrel"/>
</dbReference>
<dbReference type="GO" id="GO:0005829">
    <property type="term" value="C:cytosol"/>
    <property type="evidence" value="ECO:0007669"/>
    <property type="project" value="TreeGrafter"/>
</dbReference>
<evidence type="ECO:0000256" key="4">
    <source>
        <dbReference type="HAMAP-Rule" id="MF_01201"/>
    </source>
</evidence>
<feature type="binding site" evidence="4 6">
    <location>
        <position position="314"/>
    </location>
    <ligand>
        <name>substrate</name>
    </ligand>
</feature>
<keyword evidence="9" id="KW-1185">Reference proteome</keyword>
<evidence type="ECO:0000313" key="9">
    <source>
        <dbReference type="Proteomes" id="UP000052979"/>
    </source>
</evidence>
<dbReference type="AlphaFoldDB" id="A0A0C5BDY8"/>
<comment type="caution">
    <text evidence="8">The sequence shown here is derived from an EMBL/GenBank/DDBJ whole genome shotgun (WGS) entry which is preliminary data.</text>
</comment>
<feature type="domain" description="Alanine racemase C-terminal" evidence="7">
    <location>
        <begin position="245"/>
        <end position="372"/>
    </location>
</feature>
<evidence type="ECO:0000256" key="6">
    <source>
        <dbReference type="PIRSR" id="PIRSR600821-52"/>
    </source>
</evidence>
<dbReference type="HAMAP" id="MF_01201">
    <property type="entry name" value="Ala_racemase"/>
    <property type="match status" value="1"/>
</dbReference>
<feature type="active site" description="Proton acceptor; specific for L-alanine" evidence="4">
    <location>
        <position position="266"/>
    </location>
</feature>
<dbReference type="CDD" id="cd00430">
    <property type="entry name" value="PLPDE_III_AR"/>
    <property type="match status" value="1"/>
</dbReference>
<evidence type="ECO:0000256" key="3">
    <source>
        <dbReference type="ARBA" id="ARBA00023235"/>
    </source>
</evidence>
<feature type="active site" description="Proton acceptor; specific for D-alanine" evidence="4">
    <location>
        <position position="38"/>
    </location>
</feature>
<dbReference type="Gene3D" id="3.20.20.10">
    <property type="entry name" value="Alanine racemase"/>
    <property type="match status" value="1"/>
</dbReference>
<gene>
    <name evidence="8" type="ORF">VT73_03955</name>
</gene>
<dbReference type="GO" id="GO:0030632">
    <property type="term" value="P:D-alanine biosynthetic process"/>
    <property type="evidence" value="ECO:0007669"/>
    <property type="project" value="UniProtKB-UniRule"/>
</dbReference>
<reference evidence="8 9" key="1">
    <citation type="submission" date="2015-04" db="EMBL/GenBank/DDBJ databases">
        <title>Draft genome sequence of Rathayibacter toxicus strain FH-142 (AKA 70134 or CS 32), a Western Australian isolate.</title>
        <authorList>
            <consortium name="Consortium for Microbial Forensics and Genomics (microFORGE)"/>
            <person name="Knight B.M."/>
            <person name="Roberts D.P."/>
            <person name="Lin D."/>
            <person name="Hari K."/>
            <person name="Fletcher J."/>
            <person name="Melcher U."/>
            <person name="Blagden T."/>
            <person name="Luster D.G."/>
            <person name="Sechler A.J."/>
            <person name="Schneider W.L."/>
            <person name="Winegar R.A."/>
        </authorList>
    </citation>
    <scope>NUCLEOTIDE SEQUENCE [LARGE SCALE GENOMIC DNA]</scope>
    <source>
        <strain evidence="8 9">FH142</strain>
    </source>
</reference>
<dbReference type="PANTHER" id="PTHR30511">
    <property type="entry name" value="ALANINE RACEMASE"/>
    <property type="match status" value="1"/>
</dbReference>
<dbReference type="Pfam" id="PF01168">
    <property type="entry name" value="Ala_racemase_N"/>
    <property type="match status" value="1"/>
</dbReference>
<dbReference type="InterPro" id="IPR009006">
    <property type="entry name" value="Ala_racemase/Decarboxylase_C"/>
</dbReference>
<comment type="function">
    <text evidence="4">Catalyzes the interconversion of L-alanine and D-alanine. May also act on other amino acids.</text>
</comment>
<dbReference type="EMBL" id="LBFI01000024">
    <property type="protein sequence ID" value="KKM46217.1"/>
    <property type="molecule type" value="Genomic_DNA"/>
</dbReference>
<dbReference type="InterPro" id="IPR001608">
    <property type="entry name" value="Ala_racemase_N"/>
</dbReference>
<evidence type="ECO:0000256" key="2">
    <source>
        <dbReference type="ARBA" id="ARBA00022898"/>
    </source>
</evidence>
<comment type="cofactor">
    <cofactor evidence="1 4 5">
        <name>pyridoxal 5'-phosphate</name>
        <dbReference type="ChEBI" id="CHEBI:597326"/>
    </cofactor>
</comment>
<dbReference type="RefSeq" id="WP_042733875.1">
    <property type="nucleotide sequence ID" value="NZ_CP010848.1"/>
</dbReference>
<dbReference type="UniPathway" id="UPA00042">
    <property type="reaction ID" value="UER00497"/>
</dbReference>
<comment type="pathway">
    <text evidence="4">Amino-acid biosynthesis; D-alanine biosynthesis; D-alanine from L-alanine: step 1/1.</text>
</comment>
<dbReference type="PATRIC" id="fig|145458.7.peg.692"/>
<dbReference type="InterPro" id="IPR000821">
    <property type="entry name" value="Ala_racemase"/>
</dbReference>
<dbReference type="GO" id="GO:0009252">
    <property type="term" value="P:peptidoglycan biosynthetic process"/>
    <property type="evidence" value="ECO:0007669"/>
    <property type="project" value="TreeGrafter"/>
</dbReference>
<dbReference type="GO" id="GO:0030170">
    <property type="term" value="F:pyridoxal phosphate binding"/>
    <property type="evidence" value="ECO:0007669"/>
    <property type="project" value="UniProtKB-UniRule"/>
</dbReference>
<dbReference type="Pfam" id="PF00842">
    <property type="entry name" value="Ala_racemase_C"/>
    <property type="match status" value="1"/>
</dbReference>
<dbReference type="PRINTS" id="PR00992">
    <property type="entry name" value="ALARACEMASE"/>
</dbReference>
<organism evidence="8 9">
    <name type="scientific">Rathayibacter toxicus</name>
    <dbReference type="NCBI Taxonomy" id="145458"/>
    <lineage>
        <taxon>Bacteria</taxon>
        <taxon>Bacillati</taxon>
        <taxon>Actinomycetota</taxon>
        <taxon>Actinomycetes</taxon>
        <taxon>Micrococcales</taxon>
        <taxon>Microbacteriaceae</taxon>
        <taxon>Rathayibacter</taxon>
    </lineage>
</organism>
<dbReference type="eggNOG" id="COG0787">
    <property type="taxonomic scope" value="Bacteria"/>
</dbReference>
<dbReference type="NCBIfam" id="TIGR00492">
    <property type="entry name" value="alr"/>
    <property type="match status" value="1"/>
</dbReference>
<dbReference type="GeneID" id="93667778"/>
<keyword evidence="2 4" id="KW-0663">Pyridoxal phosphate</keyword>